<protein>
    <submittedName>
        <fullName evidence="8">ATP-dependent protease HslVU</fullName>
    </submittedName>
</protein>
<keyword evidence="9" id="KW-1185">Reference proteome</keyword>
<name>A0AAX4PH95_9CHLO</name>
<dbReference type="Pfam" id="PF10431">
    <property type="entry name" value="ClpB_D2-small"/>
    <property type="match status" value="1"/>
</dbReference>
<dbReference type="Pfam" id="PF07724">
    <property type="entry name" value="AAA_2"/>
    <property type="match status" value="1"/>
</dbReference>
<evidence type="ECO:0000256" key="1">
    <source>
        <dbReference type="ARBA" id="ARBA00009771"/>
    </source>
</evidence>
<dbReference type="Gene3D" id="1.10.8.60">
    <property type="match status" value="1"/>
</dbReference>
<feature type="domain" description="Clp ATPase C-terminal" evidence="7">
    <location>
        <begin position="424"/>
        <end position="526"/>
    </location>
</feature>
<keyword evidence="3" id="KW-0067">ATP-binding</keyword>
<feature type="compositionally biased region" description="Acidic residues" evidence="5">
    <location>
        <begin position="48"/>
        <end position="74"/>
    </location>
</feature>
<feature type="region of interest" description="Disordered" evidence="5">
    <location>
        <begin position="23"/>
        <end position="82"/>
    </location>
</feature>
<keyword evidence="8" id="KW-0378">Hydrolase</keyword>
<dbReference type="GO" id="GO:0051603">
    <property type="term" value="P:proteolysis involved in protein catabolic process"/>
    <property type="evidence" value="ECO:0007669"/>
    <property type="project" value="TreeGrafter"/>
</dbReference>
<dbReference type="Pfam" id="PF00004">
    <property type="entry name" value="AAA"/>
    <property type="match status" value="1"/>
</dbReference>
<dbReference type="SMART" id="SM01086">
    <property type="entry name" value="ClpB_D2-small"/>
    <property type="match status" value="1"/>
</dbReference>
<dbReference type="Proteomes" id="UP001472866">
    <property type="component" value="Chromosome 13"/>
</dbReference>
<evidence type="ECO:0000256" key="2">
    <source>
        <dbReference type="ARBA" id="ARBA00022741"/>
    </source>
</evidence>
<evidence type="ECO:0000256" key="3">
    <source>
        <dbReference type="ARBA" id="ARBA00022840"/>
    </source>
</evidence>
<evidence type="ECO:0000313" key="8">
    <source>
        <dbReference type="EMBL" id="WZN65695.1"/>
    </source>
</evidence>
<dbReference type="EMBL" id="CP151513">
    <property type="protein sequence ID" value="WZN65695.1"/>
    <property type="molecule type" value="Genomic_DNA"/>
</dbReference>
<accession>A0AAX4PH95</accession>
<dbReference type="InterPro" id="IPR019489">
    <property type="entry name" value="Clp_ATPase_C"/>
</dbReference>
<dbReference type="AlphaFoldDB" id="A0AAX4PH95"/>
<evidence type="ECO:0000313" key="9">
    <source>
        <dbReference type="Proteomes" id="UP001472866"/>
    </source>
</evidence>
<dbReference type="GO" id="GO:0016887">
    <property type="term" value="F:ATP hydrolysis activity"/>
    <property type="evidence" value="ECO:0007669"/>
    <property type="project" value="InterPro"/>
</dbReference>
<dbReference type="PANTHER" id="PTHR48102:SF3">
    <property type="entry name" value="ATP-DEPENDENT PROTEASE ATPASE SUBUNIT HSLU"/>
    <property type="match status" value="1"/>
</dbReference>
<comment type="similarity">
    <text evidence="1">Belongs to the ClpX chaperone family. HslU subfamily.</text>
</comment>
<reference evidence="8 9" key="1">
    <citation type="submission" date="2024-03" db="EMBL/GenBank/DDBJ databases">
        <title>Complete genome sequence of the green alga Chloropicon roscoffensis RCC1871.</title>
        <authorList>
            <person name="Lemieux C."/>
            <person name="Pombert J.-F."/>
            <person name="Otis C."/>
            <person name="Turmel M."/>
        </authorList>
    </citation>
    <scope>NUCLEOTIDE SEQUENCE [LARGE SCALE GENOMIC DNA]</scope>
    <source>
        <strain evidence="8 9">RCC1871</strain>
    </source>
</reference>
<dbReference type="GO" id="GO:0005524">
    <property type="term" value="F:ATP binding"/>
    <property type="evidence" value="ECO:0007669"/>
    <property type="project" value="UniProtKB-KW"/>
</dbReference>
<dbReference type="SMART" id="SM00382">
    <property type="entry name" value="AAA"/>
    <property type="match status" value="1"/>
</dbReference>
<evidence type="ECO:0000259" key="7">
    <source>
        <dbReference type="SMART" id="SM01086"/>
    </source>
</evidence>
<gene>
    <name evidence="8" type="ORF">HKI87_13g72570</name>
</gene>
<evidence type="ECO:0000256" key="4">
    <source>
        <dbReference type="ARBA" id="ARBA00023186"/>
    </source>
</evidence>
<dbReference type="PANTHER" id="PTHR48102">
    <property type="entry name" value="ATP-DEPENDENT CLP PROTEASE ATP-BINDING SUBUNIT CLPX-LIKE, MITOCHONDRIAL-RELATED"/>
    <property type="match status" value="1"/>
</dbReference>
<dbReference type="InterPro" id="IPR027417">
    <property type="entry name" value="P-loop_NTPase"/>
</dbReference>
<evidence type="ECO:0000256" key="5">
    <source>
        <dbReference type="SAM" id="MobiDB-lite"/>
    </source>
</evidence>
<dbReference type="NCBIfam" id="NF003544">
    <property type="entry name" value="PRK05201.1"/>
    <property type="match status" value="1"/>
</dbReference>
<proteinExistence type="inferred from homology"/>
<dbReference type="GO" id="GO:0008233">
    <property type="term" value="F:peptidase activity"/>
    <property type="evidence" value="ECO:0007669"/>
    <property type="project" value="UniProtKB-KW"/>
</dbReference>
<evidence type="ECO:0000259" key="6">
    <source>
        <dbReference type="SMART" id="SM00382"/>
    </source>
</evidence>
<feature type="domain" description="AAA+ ATPase" evidence="6">
    <location>
        <begin position="139"/>
        <end position="425"/>
    </location>
</feature>
<keyword evidence="8" id="KW-0645">Protease</keyword>
<dbReference type="SUPFAM" id="SSF52540">
    <property type="entry name" value="P-loop containing nucleoside triphosphate hydrolases"/>
    <property type="match status" value="1"/>
</dbReference>
<dbReference type="Gene3D" id="3.40.50.300">
    <property type="entry name" value="P-loop containing nucleotide triphosphate hydrolases"/>
    <property type="match status" value="2"/>
</dbReference>
<keyword evidence="4" id="KW-0143">Chaperone</keyword>
<keyword evidence="2" id="KW-0547">Nucleotide-binding</keyword>
<dbReference type="NCBIfam" id="TIGR00390">
    <property type="entry name" value="hslU"/>
    <property type="match status" value="1"/>
</dbReference>
<dbReference type="InterPro" id="IPR003593">
    <property type="entry name" value="AAA+_ATPase"/>
</dbReference>
<organism evidence="8 9">
    <name type="scientific">Chloropicon roscoffensis</name>
    <dbReference type="NCBI Taxonomy" id="1461544"/>
    <lineage>
        <taxon>Eukaryota</taxon>
        <taxon>Viridiplantae</taxon>
        <taxon>Chlorophyta</taxon>
        <taxon>Chloropicophyceae</taxon>
        <taxon>Chloropicales</taxon>
        <taxon>Chloropicaceae</taxon>
        <taxon>Chloropicon</taxon>
    </lineage>
</organism>
<dbReference type="InterPro" id="IPR004491">
    <property type="entry name" value="HslU"/>
</dbReference>
<dbReference type="InterPro" id="IPR050052">
    <property type="entry name" value="ATP-dep_Clp_protease_ClpX"/>
</dbReference>
<dbReference type="InterPro" id="IPR003959">
    <property type="entry name" value="ATPase_AAA_core"/>
</dbReference>
<dbReference type="GO" id="GO:0009376">
    <property type="term" value="C:HslUV protease complex"/>
    <property type="evidence" value="ECO:0007669"/>
    <property type="project" value="InterPro"/>
</dbReference>
<sequence length="540" mass="59683">MCNASCGSGWEGARSAMSGIVSPPVRFMTSGDAGDSGETEDHVGLEEAVPEDPSQEVEEDLAQEEGEEEEDDGEEKTMSEKLQGAADVAQAVLTPQRVCELLDNHIVGQGDAKRSVSIALRNRWRRSRVKDEALRKEIAPKNILMIGPTGCGKTEIARRLASLADAPFVKVEATKFTEVGFHGRDVDEMVRELVEAAMVLTKKRWKKIKKKEVASSVEKKILQSLLGGEEDAQTRKAMTQFYRDGSIEDKEVTIEVPNNKKEGNLGSIFKSSMTPAIENMSDMIIKIDKVLGKDGKKPTETKTMKIGKARPLLEELEMDKLLNADNITKEAIRIAEEEGIIFIDEIDKIVTASDARSGTEASSEGVQQDLLPIVEGSLVTTKFGQVSTDHMLFVASGAFHSVKPSDMLAELQGRLPIRVELEGLTKEDLYRILTEPQNNMIVQQKALLATEGVDLVITDEAVREIAHVASEVNRYVDNIGARRLHTVLERVLDEVSFEASEEGRKAREENKECTITIDRQDVQDKVGHLVQQTDLSRFIL</sequence>